<feature type="compositionally biased region" description="Acidic residues" evidence="1">
    <location>
        <begin position="215"/>
        <end position="233"/>
    </location>
</feature>
<sequence>MESSASVAGAPSNPQNYTRDQTPPIQTSEPAVGDTNSACRGESSSTQKNKKSKKRRPDDELEGRFIDVMKAFCEETNRQLGQLAERIGNNLDDFRVFNDISPELARRLTDRLGKEYSIDKVKAKIHRLRTHYNAFVDFTEIAGVELNEADGTITVAPLYWNIVEKESNMQHFHHTNIFAAFHEFKDISETKRAARIDFGEARGYYPDEPLVVEDSSSDESDSDDPWYNDDSEGMVERIPDWEILEVREPDANEAEDDPKSDVDSK</sequence>
<feature type="compositionally biased region" description="Polar residues" evidence="1">
    <location>
        <begin position="1"/>
        <end position="38"/>
    </location>
</feature>
<name>A0ABR0UKL2_REHGL</name>
<evidence type="ECO:0000256" key="1">
    <source>
        <dbReference type="SAM" id="MobiDB-lite"/>
    </source>
</evidence>
<dbReference type="EMBL" id="JABTTQ020002629">
    <property type="protein sequence ID" value="KAK6122836.1"/>
    <property type="molecule type" value="Genomic_DNA"/>
</dbReference>
<feature type="compositionally biased region" description="Basic and acidic residues" evidence="1">
    <location>
        <begin position="234"/>
        <end position="250"/>
    </location>
</feature>
<proteinExistence type="predicted"/>
<evidence type="ECO:0000313" key="3">
    <source>
        <dbReference type="Proteomes" id="UP001318860"/>
    </source>
</evidence>
<dbReference type="Proteomes" id="UP001318860">
    <property type="component" value="Unassembled WGS sequence"/>
</dbReference>
<gene>
    <name evidence="2" type="ORF">DH2020_043417</name>
</gene>
<organism evidence="2 3">
    <name type="scientific">Rehmannia glutinosa</name>
    <name type="common">Chinese foxglove</name>
    <dbReference type="NCBI Taxonomy" id="99300"/>
    <lineage>
        <taxon>Eukaryota</taxon>
        <taxon>Viridiplantae</taxon>
        <taxon>Streptophyta</taxon>
        <taxon>Embryophyta</taxon>
        <taxon>Tracheophyta</taxon>
        <taxon>Spermatophyta</taxon>
        <taxon>Magnoliopsida</taxon>
        <taxon>eudicotyledons</taxon>
        <taxon>Gunneridae</taxon>
        <taxon>Pentapetalae</taxon>
        <taxon>asterids</taxon>
        <taxon>lamiids</taxon>
        <taxon>Lamiales</taxon>
        <taxon>Orobanchaceae</taxon>
        <taxon>Rehmannieae</taxon>
        <taxon>Rehmannia</taxon>
    </lineage>
</organism>
<accession>A0ABR0UKL2</accession>
<feature type="region of interest" description="Disordered" evidence="1">
    <location>
        <begin position="207"/>
        <end position="265"/>
    </location>
</feature>
<feature type="region of interest" description="Disordered" evidence="1">
    <location>
        <begin position="1"/>
        <end position="59"/>
    </location>
</feature>
<protein>
    <submittedName>
        <fullName evidence="2">Uncharacterized protein</fullName>
    </submittedName>
</protein>
<reference evidence="2 3" key="1">
    <citation type="journal article" date="2021" name="Comput. Struct. Biotechnol. J.">
        <title>De novo genome assembly of the potent medicinal plant Rehmannia glutinosa using nanopore technology.</title>
        <authorList>
            <person name="Ma L."/>
            <person name="Dong C."/>
            <person name="Song C."/>
            <person name="Wang X."/>
            <person name="Zheng X."/>
            <person name="Niu Y."/>
            <person name="Chen S."/>
            <person name="Feng W."/>
        </authorList>
    </citation>
    <scope>NUCLEOTIDE SEQUENCE [LARGE SCALE GENOMIC DNA]</scope>
    <source>
        <strain evidence="2">DH-2019</strain>
    </source>
</reference>
<evidence type="ECO:0000313" key="2">
    <source>
        <dbReference type="EMBL" id="KAK6122836.1"/>
    </source>
</evidence>
<comment type="caution">
    <text evidence="2">The sequence shown here is derived from an EMBL/GenBank/DDBJ whole genome shotgun (WGS) entry which is preliminary data.</text>
</comment>
<keyword evidence="3" id="KW-1185">Reference proteome</keyword>